<comment type="caution">
    <text evidence="4">The sequence shown here is derived from an EMBL/GenBank/DDBJ whole genome shotgun (WGS) entry which is preliminary data.</text>
</comment>
<organism evidence="4 5">
    <name type="scientific">Tribonema minus</name>
    <dbReference type="NCBI Taxonomy" id="303371"/>
    <lineage>
        <taxon>Eukaryota</taxon>
        <taxon>Sar</taxon>
        <taxon>Stramenopiles</taxon>
        <taxon>Ochrophyta</taxon>
        <taxon>PX clade</taxon>
        <taxon>Xanthophyceae</taxon>
        <taxon>Tribonematales</taxon>
        <taxon>Tribonemataceae</taxon>
        <taxon>Tribonema</taxon>
    </lineage>
</organism>
<feature type="signal peptide" evidence="2">
    <location>
        <begin position="1"/>
        <end position="16"/>
    </location>
</feature>
<dbReference type="Pfam" id="PF02810">
    <property type="entry name" value="SEC-C"/>
    <property type="match status" value="1"/>
</dbReference>
<evidence type="ECO:0000313" key="4">
    <source>
        <dbReference type="EMBL" id="KAG5174902.1"/>
    </source>
</evidence>
<dbReference type="Proteomes" id="UP000664859">
    <property type="component" value="Unassembled WGS sequence"/>
</dbReference>
<dbReference type="AlphaFoldDB" id="A0A835YGG3"/>
<dbReference type="InterPro" id="IPR004027">
    <property type="entry name" value="SEC_C_motif"/>
</dbReference>
<feature type="region of interest" description="Disordered" evidence="1">
    <location>
        <begin position="49"/>
        <end position="69"/>
    </location>
</feature>
<name>A0A835YGG3_9STRA</name>
<accession>A0A835YGG3</accession>
<proteinExistence type="predicted"/>
<keyword evidence="2" id="KW-0732">Signal</keyword>
<dbReference type="Pfam" id="PF17775">
    <property type="entry name" value="YchJ_M-like"/>
    <property type="match status" value="1"/>
</dbReference>
<evidence type="ECO:0000259" key="3">
    <source>
        <dbReference type="Pfam" id="PF17775"/>
    </source>
</evidence>
<evidence type="ECO:0000313" key="5">
    <source>
        <dbReference type="Proteomes" id="UP000664859"/>
    </source>
</evidence>
<evidence type="ECO:0000256" key="2">
    <source>
        <dbReference type="SAM" id="SignalP"/>
    </source>
</evidence>
<dbReference type="EMBL" id="JAFCMP010000557">
    <property type="protein sequence ID" value="KAG5174902.1"/>
    <property type="molecule type" value="Genomic_DNA"/>
</dbReference>
<feature type="chain" id="PRO_5032735751" description="YchJ-like middle NTF2-like domain-containing protein" evidence="2">
    <location>
        <begin position="17"/>
        <end position="249"/>
    </location>
</feature>
<dbReference type="SUPFAM" id="SSF54427">
    <property type="entry name" value="NTF2-like"/>
    <property type="match status" value="1"/>
</dbReference>
<evidence type="ECO:0000256" key="1">
    <source>
        <dbReference type="SAM" id="MobiDB-lite"/>
    </source>
</evidence>
<feature type="domain" description="YchJ-like middle NTF2-like" evidence="3">
    <location>
        <begin position="119"/>
        <end position="242"/>
    </location>
</feature>
<dbReference type="InterPro" id="IPR048469">
    <property type="entry name" value="YchJ-like_M"/>
</dbReference>
<dbReference type="InterPro" id="IPR032710">
    <property type="entry name" value="NTF2-like_dom_sf"/>
</dbReference>
<gene>
    <name evidence="4" type="ORF">JKP88DRAFT_250539</name>
</gene>
<sequence length="249" mass="26212">MRTTLLWALLHGPVAAAALPALMLLDMDKRRAGQPGGLRNMLGFLFKQEPQQQQQSPPPPQPAAAAAPAAESAAVAAAADAAQRLLPGDPCPCGSALRYGRCCLPLHAGDGAAAAAAGPTQLLRARFAAYAALRPEFVVASTARDSAEWHADTDAWLAELAAYSRRHSAQSTSHCFVRAAPRRFIGLDLGPEKRGVSDAGEATATLIFTATLESLEAPGEEIVFTERSFFVQRAGCWYYAGGALLSAFP</sequence>
<protein>
    <recommendedName>
        <fullName evidence="3">YchJ-like middle NTF2-like domain-containing protein</fullName>
    </recommendedName>
</protein>
<keyword evidence="5" id="KW-1185">Reference proteome</keyword>
<reference evidence="4" key="1">
    <citation type="submission" date="2021-02" db="EMBL/GenBank/DDBJ databases">
        <title>First Annotated Genome of the Yellow-green Alga Tribonema minus.</title>
        <authorList>
            <person name="Mahan K.M."/>
        </authorList>
    </citation>
    <scope>NUCLEOTIDE SEQUENCE</scope>
    <source>
        <strain evidence="4">UTEX B ZZ1240</strain>
    </source>
</reference>
<dbReference type="Gene3D" id="3.10.450.50">
    <property type="match status" value="1"/>
</dbReference>